<dbReference type="PANTHER" id="PTHR32552">
    <property type="entry name" value="FERRICHROME IRON RECEPTOR-RELATED"/>
    <property type="match status" value="1"/>
</dbReference>
<organism evidence="15 16">
    <name type="scientific">Novosphingobium anseongense</name>
    <dbReference type="NCBI Taxonomy" id="3133436"/>
    <lineage>
        <taxon>Bacteria</taxon>
        <taxon>Pseudomonadati</taxon>
        <taxon>Pseudomonadota</taxon>
        <taxon>Alphaproteobacteria</taxon>
        <taxon>Sphingomonadales</taxon>
        <taxon>Sphingomonadaceae</taxon>
        <taxon>Novosphingobium</taxon>
    </lineage>
</organism>
<evidence type="ECO:0000259" key="13">
    <source>
        <dbReference type="Pfam" id="PF00593"/>
    </source>
</evidence>
<evidence type="ECO:0000256" key="2">
    <source>
        <dbReference type="ARBA" id="ARBA00022448"/>
    </source>
</evidence>
<keyword evidence="8 12" id="KW-0798">TonB box</keyword>
<dbReference type="EMBL" id="JBBHJZ010000005">
    <property type="protein sequence ID" value="MEJ5979150.1"/>
    <property type="molecule type" value="Genomic_DNA"/>
</dbReference>
<evidence type="ECO:0000256" key="6">
    <source>
        <dbReference type="ARBA" id="ARBA00023004"/>
    </source>
</evidence>
<reference evidence="15 16" key="1">
    <citation type="submission" date="2024-03" db="EMBL/GenBank/DDBJ databases">
        <authorList>
            <person name="Jo J.-H."/>
        </authorList>
    </citation>
    <scope>NUCLEOTIDE SEQUENCE [LARGE SCALE GENOMIC DNA]</scope>
    <source>
        <strain evidence="15 16">PS1R-30</strain>
    </source>
</reference>
<dbReference type="CDD" id="cd01347">
    <property type="entry name" value="ligand_gated_channel"/>
    <property type="match status" value="1"/>
</dbReference>
<keyword evidence="6" id="KW-0408">Iron</keyword>
<dbReference type="Pfam" id="PF07715">
    <property type="entry name" value="Plug"/>
    <property type="match status" value="1"/>
</dbReference>
<evidence type="ECO:0000256" key="3">
    <source>
        <dbReference type="ARBA" id="ARBA00022452"/>
    </source>
</evidence>
<feature type="domain" description="TonB-dependent receptor-like beta-barrel" evidence="13">
    <location>
        <begin position="297"/>
        <end position="779"/>
    </location>
</feature>
<dbReference type="Proteomes" id="UP001361239">
    <property type="component" value="Unassembled WGS sequence"/>
</dbReference>
<dbReference type="InterPro" id="IPR000531">
    <property type="entry name" value="Beta-barrel_TonB"/>
</dbReference>
<dbReference type="Pfam" id="PF00593">
    <property type="entry name" value="TonB_dep_Rec_b-barrel"/>
    <property type="match status" value="1"/>
</dbReference>
<keyword evidence="4" id="KW-0410">Iron transport</keyword>
<dbReference type="Gene3D" id="2.40.170.20">
    <property type="entry name" value="TonB-dependent receptor, beta-barrel domain"/>
    <property type="match status" value="1"/>
</dbReference>
<keyword evidence="2 11" id="KW-0813">Transport</keyword>
<comment type="subcellular location">
    <subcellularLocation>
        <location evidence="1 11">Cell outer membrane</location>
        <topology evidence="1 11">Multi-pass membrane protein</topology>
    </subcellularLocation>
</comment>
<sequence>MIALAAAASASAQDVASTPGQGMSGDMAGSNPADIIVTARRVEERLQDVPISITVFDQRQLADRNVSSAADLAAYTPSLTTNTRFGGDSASFAIRGFTQELRTTASVATYFADVVAPRGGGSTQGGDIAATGSFFDLQNVQVLKGPQGTLFGRNTTGGAVLLVPRRPTGRVEGYVEGSVGNYDMRRLQAVVNLPLSDTFKVRAGVDAQKRDGYLKNISGIGPEDFADIDYVAGRFSMLGQLTPTLENYTVATYSQSSTNGAIPKVTDCFPTVFPFGVLACDQIARRSAEGFNTVENTLPNAVQRTEQWQVINTTTWEASENLTVKNIASYASLKSFQNIDFFGARFLVPTSLTVPGSGVTIPTGVYAGRTLAFVPGQSPPNRYSNEQSTFSEELQFQGAGGDGRYSWQAGLYYEQSDPQGVYGSQNPLLLQCDDAGRFQCTDVFAALLRQPAVGSMGQQLAKTSFRNIGIYAQGSYDIASQLKLTLGARYTWDRTRSEATNVTFRFPAPNTPVGFCVNPLIRSASLPITASSDCLERLEKKSQAPTWLIGLDYAPTTDLLLYAKYARGYRQGSTNPFGATGYQTYDPERVDTYELGAKSSFRGAVSGTFNLAGFYNDFTNQQLNVGFMNSQNRIAPNSAIVNAGKSRIYGVEAEAALTFFNSLQVSGSYAYLNTRLQTIDAIQTVPGSLYDVFLGGPQPGDPLIYTPRHKLTVTGTYTLPLPSEVGRLSLGATYSYAEKMNNIGPVRTEPSLGLLTRAGIADIHVIPSVELVNLNLNWESIAGAPVDLSLFMTNVFDKKYYLARNIQVTSGFVSRYVGEPRMFGARLRYRFGN</sequence>
<dbReference type="PROSITE" id="PS52016">
    <property type="entry name" value="TONB_DEPENDENT_REC_3"/>
    <property type="match status" value="1"/>
</dbReference>
<evidence type="ECO:0000256" key="10">
    <source>
        <dbReference type="ARBA" id="ARBA00023237"/>
    </source>
</evidence>
<evidence type="ECO:0000256" key="1">
    <source>
        <dbReference type="ARBA" id="ARBA00004571"/>
    </source>
</evidence>
<comment type="similarity">
    <text evidence="11 12">Belongs to the TonB-dependent receptor family.</text>
</comment>
<dbReference type="SUPFAM" id="SSF56935">
    <property type="entry name" value="Porins"/>
    <property type="match status" value="1"/>
</dbReference>
<evidence type="ECO:0000256" key="12">
    <source>
        <dbReference type="RuleBase" id="RU003357"/>
    </source>
</evidence>
<keyword evidence="7" id="KW-0406">Ion transport</keyword>
<evidence type="ECO:0000256" key="11">
    <source>
        <dbReference type="PROSITE-ProRule" id="PRU01360"/>
    </source>
</evidence>
<dbReference type="InterPro" id="IPR012910">
    <property type="entry name" value="Plug_dom"/>
</dbReference>
<evidence type="ECO:0000256" key="5">
    <source>
        <dbReference type="ARBA" id="ARBA00022692"/>
    </source>
</evidence>
<evidence type="ECO:0000256" key="7">
    <source>
        <dbReference type="ARBA" id="ARBA00023065"/>
    </source>
</evidence>
<keyword evidence="10 11" id="KW-0998">Cell outer membrane</keyword>
<feature type="domain" description="TonB-dependent receptor plug" evidence="14">
    <location>
        <begin position="46"/>
        <end position="159"/>
    </location>
</feature>
<proteinExistence type="inferred from homology"/>
<name>A0ABU8S1E7_9SPHN</name>
<gene>
    <name evidence="15" type="ORF">WG901_21030</name>
</gene>
<evidence type="ECO:0000256" key="9">
    <source>
        <dbReference type="ARBA" id="ARBA00023136"/>
    </source>
</evidence>
<evidence type="ECO:0000259" key="14">
    <source>
        <dbReference type="Pfam" id="PF07715"/>
    </source>
</evidence>
<evidence type="ECO:0000256" key="8">
    <source>
        <dbReference type="ARBA" id="ARBA00023077"/>
    </source>
</evidence>
<keyword evidence="9 11" id="KW-0472">Membrane</keyword>
<evidence type="ECO:0000313" key="15">
    <source>
        <dbReference type="EMBL" id="MEJ5979150.1"/>
    </source>
</evidence>
<keyword evidence="5 11" id="KW-0812">Transmembrane</keyword>
<dbReference type="InterPro" id="IPR036942">
    <property type="entry name" value="Beta-barrel_TonB_sf"/>
</dbReference>
<keyword evidence="3 11" id="KW-1134">Transmembrane beta strand</keyword>
<dbReference type="InterPro" id="IPR039426">
    <property type="entry name" value="TonB-dep_rcpt-like"/>
</dbReference>
<accession>A0ABU8S1E7</accession>
<evidence type="ECO:0000313" key="16">
    <source>
        <dbReference type="Proteomes" id="UP001361239"/>
    </source>
</evidence>
<keyword evidence="16" id="KW-1185">Reference proteome</keyword>
<comment type="caution">
    <text evidence="15">The sequence shown here is derived from an EMBL/GenBank/DDBJ whole genome shotgun (WGS) entry which is preliminary data.</text>
</comment>
<dbReference type="PANTHER" id="PTHR32552:SF81">
    <property type="entry name" value="TONB-DEPENDENT OUTER MEMBRANE RECEPTOR"/>
    <property type="match status" value="1"/>
</dbReference>
<dbReference type="RefSeq" id="WP_339589084.1">
    <property type="nucleotide sequence ID" value="NZ_JBBHJZ010000005.1"/>
</dbReference>
<keyword evidence="15" id="KW-0675">Receptor</keyword>
<protein>
    <submittedName>
        <fullName evidence="15">TonB-dependent receptor</fullName>
    </submittedName>
</protein>
<evidence type="ECO:0000256" key="4">
    <source>
        <dbReference type="ARBA" id="ARBA00022496"/>
    </source>
</evidence>